<feature type="transmembrane region" description="Helical" evidence="5">
    <location>
        <begin position="169"/>
        <end position="189"/>
    </location>
</feature>
<dbReference type="InterPro" id="IPR020846">
    <property type="entry name" value="MFS_dom"/>
</dbReference>
<dbReference type="GO" id="GO:0015385">
    <property type="term" value="F:sodium:proton antiporter activity"/>
    <property type="evidence" value="ECO:0007669"/>
    <property type="project" value="TreeGrafter"/>
</dbReference>
<feature type="transmembrane region" description="Helical" evidence="5">
    <location>
        <begin position="290"/>
        <end position="313"/>
    </location>
</feature>
<dbReference type="GO" id="GO:1990961">
    <property type="term" value="P:xenobiotic detoxification by transmembrane export across the plasma membrane"/>
    <property type="evidence" value="ECO:0007669"/>
    <property type="project" value="TreeGrafter"/>
</dbReference>
<evidence type="ECO:0000313" key="8">
    <source>
        <dbReference type="Proteomes" id="UP000254848"/>
    </source>
</evidence>
<evidence type="ECO:0000256" key="4">
    <source>
        <dbReference type="ARBA" id="ARBA00023136"/>
    </source>
</evidence>
<comment type="caution">
    <text evidence="7">The sequence shown here is derived from an EMBL/GenBank/DDBJ whole genome shotgun (WGS) entry which is preliminary data.</text>
</comment>
<dbReference type="AlphaFoldDB" id="A0A370QGD5"/>
<evidence type="ECO:0000256" key="2">
    <source>
        <dbReference type="ARBA" id="ARBA00022692"/>
    </source>
</evidence>
<keyword evidence="2 5" id="KW-0812">Transmembrane</keyword>
<feature type="transmembrane region" description="Helical" evidence="5">
    <location>
        <begin position="350"/>
        <end position="372"/>
    </location>
</feature>
<keyword evidence="8" id="KW-1185">Reference proteome</keyword>
<evidence type="ECO:0000256" key="1">
    <source>
        <dbReference type="ARBA" id="ARBA00004127"/>
    </source>
</evidence>
<dbReference type="Pfam" id="PF07690">
    <property type="entry name" value="MFS_1"/>
    <property type="match status" value="1"/>
</dbReference>
<reference evidence="7 8" key="1">
    <citation type="submission" date="2018-07" db="EMBL/GenBank/DDBJ databases">
        <title>Genomic Encyclopedia of Type Strains, Phase IV (KMG-IV): sequencing the most valuable type-strain genomes for metagenomic binning, comparative biology and taxonomic classification.</title>
        <authorList>
            <person name="Goeker M."/>
        </authorList>
    </citation>
    <scope>NUCLEOTIDE SEQUENCE [LARGE SCALE GENOMIC DNA]</scope>
    <source>
        <strain evidence="7 8">DSM 103736</strain>
    </source>
</reference>
<dbReference type="EMBL" id="QRAP01000009">
    <property type="protein sequence ID" value="RDK87427.1"/>
    <property type="molecule type" value="Genomic_DNA"/>
</dbReference>
<organism evidence="7 8">
    <name type="scientific">Enterobacillus tribolii</name>
    <dbReference type="NCBI Taxonomy" id="1487935"/>
    <lineage>
        <taxon>Bacteria</taxon>
        <taxon>Pseudomonadati</taxon>
        <taxon>Pseudomonadota</taxon>
        <taxon>Gammaproteobacteria</taxon>
        <taxon>Enterobacterales</taxon>
        <taxon>Hafniaceae</taxon>
        <taxon>Enterobacillus</taxon>
    </lineage>
</organism>
<feature type="domain" description="Major facilitator superfamily (MFS) profile" evidence="6">
    <location>
        <begin position="13"/>
        <end position="405"/>
    </location>
</feature>
<sequence length="413" mass="44978">MQFIAKWIARPSAMLFFPMALILYDFSAYLTTDMIQPGIINVVREFNADVSLAPASVSLYMAGGMALQWLLGPLSDRVGRRPVLLTGALIFSLACAAVLFTTSMEQYLVARFIQGTSVCFIATVGYVTVQEAFHETKAIKLMAIITSIVLIAPLIGPLCGAALMHFVHWKILFALIAVMGFIAWLGLLFNMPETIKKRGAPFSATGVARDFRAVFHNRIFLTGAVTISLSYIPMMAWVAVSPVILIDDGGLTSSQFAWTQVPVFGAVILANMVVARFIRDPASPRFIRASVPVQLTGLVIAVAGNLLFTHVWLWSVLGTSVYAFGIGLIFPTLFRFTLFSNDLPKGTVSASLNIVILSVCAASVEVGRWLYLDMGGRLIFHTMALVSGVAMAFFLAALLRLLKERSESMAAEE</sequence>
<feature type="transmembrane region" description="Helical" evidence="5">
    <location>
        <begin position="50"/>
        <end position="71"/>
    </location>
</feature>
<feature type="transmembrane region" description="Helical" evidence="5">
    <location>
        <begin position="12"/>
        <end position="30"/>
    </location>
</feature>
<feature type="transmembrane region" description="Helical" evidence="5">
    <location>
        <begin position="319"/>
        <end position="338"/>
    </location>
</feature>
<dbReference type="Proteomes" id="UP000254848">
    <property type="component" value="Unassembled WGS sequence"/>
</dbReference>
<evidence type="ECO:0000256" key="3">
    <source>
        <dbReference type="ARBA" id="ARBA00022989"/>
    </source>
</evidence>
<protein>
    <submittedName>
        <fullName evidence="7">Putative MFS family arabinose efflux permease</fullName>
    </submittedName>
</protein>
<feature type="transmembrane region" description="Helical" evidence="5">
    <location>
        <begin position="141"/>
        <end position="163"/>
    </location>
</feature>
<feature type="transmembrane region" description="Helical" evidence="5">
    <location>
        <begin position="83"/>
        <end position="102"/>
    </location>
</feature>
<dbReference type="PROSITE" id="PS00216">
    <property type="entry name" value="SUGAR_TRANSPORT_1"/>
    <property type="match status" value="1"/>
</dbReference>
<feature type="transmembrane region" description="Helical" evidence="5">
    <location>
        <begin position="108"/>
        <end position="129"/>
    </location>
</feature>
<accession>A0A370QGD5</accession>
<dbReference type="InterPro" id="IPR036259">
    <property type="entry name" value="MFS_trans_sf"/>
</dbReference>
<dbReference type="PROSITE" id="PS50850">
    <property type="entry name" value="MFS"/>
    <property type="match status" value="1"/>
</dbReference>
<comment type="subcellular location">
    <subcellularLocation>
        <location evidence="1">Endomembrane system</location>
        <topology evidence="1">Multi-pass membrane protein</topology>
    </subcellularLocation>
</comment>
<evidence type="ECO:0000313" key="7">
    <source>
        <dbReference type="EMBL" id="RDK87427.1"/>
    </source>
</evidence>
<dbReference type="PANTHER" id="PTHR23502:SF10">
    <property type="entry name" value="MULTIDRUG RESISTANCE PROTEIN MDTM"/>
    <property type="match status" value="1"/>
</dbReference>
<dbReference type="GO" id="GO:0005886">
    <property type="term" value="C:plasma membrane"/>
    <property type="evidence" value="ECO:0007669"/>
    <property type="project" value="UniProtKB-SubCell"/>
</dbReference>
<gene>
    <name evidence="7" type="ORF">C8D90_10922</name>
</gene>
<dbReference type="NCBIfam" id="NF011932">
    <property type="entry name" value="PRK15403.1"/>
    <property type="match status" value="1"/>
</dbReference>
<name>A0A370QGD5_9GAMM</name>
<dbReference type="CDD" id="cd17320">
    <property type="entry name" value="MFS_MdfA_MDR_like"/>
    <property type="match status" value="1"/>
</dbReference>
<feature type="transmembrane region" description="Helical" evidence="5">
    <location>
        <begin position="219"/>
        <end position="245"/>
    </location>
</feature>
<dbReference type="Gene3D" id="1.20.1720.10">
    <property type="entry name" value="Multidrug resistance protein D"/>
    <property type="match status" value="1"/>
</dbReference>
<keyword evidence="4 5" id="KW-0472">Membrane</keyword>
<dbReference type="SUPFAM" id="SSF103473">
    <property type="entry name" value="MFS general substrate transporter"/>
    <property type="match status" value="1"/>
</dbReference>
<feature type="transmembrane region" description="Helical" evidence="5">
    <location>
        <begin position="378"/>
        <end position="399"/>
    </location>
</feature>
<dbReference type="InterPro" id="IPR011701">
    <property type="entry name" value="MFS"/>
</dbReference>
<dbReference type="InterPro" id="IPR005829">
    <property type="entry name" value="Sugar_transporter_CS"/>
</dbReference>
<dbReference type="PANTHER" id="PTHR23502">
    <property type="entry name" value="MAJOR FACILITATOR SUPERFAMILY"/>
    <property type="match status" value="1"/>
</dbReference>
<evidence type="ECO:0000259" key="6">
    <source>
        <dbReference type="PROSITE" id="PS50850"/>
    </source>
</evidence>
<keyword evidence="3 5" id="KW-1133">Transmembrane helix</keyword>
<feature type="transmembrane region" description="Helical" evidence="5">
    <location>
        <begin position="257"/>
        <end position="278"/>
    </location>
</feature>
<evidence type="ECO:0000256" key="5">
    <source>
        <dbReference type="SAM" id="Phobius"/>
    </source>
</evidence>
<proteinExistence type="predicted"/>